<dbReference type="InterPro" id="IPR003593">
    <property type="entry name" value="AAA+_ATPase"/>
</dbReference>
<dbReference type="SUPFAM" id="SSF48371">
    <property type="entry name" value="ARM repeat"/>
    <property type="match status" value="1"/>
</dbReference>
<keyword evidence="6" id="KW-0677">Repeat</keyword>
<dbReference type="Pfam" id="PF17852">
    <property type="entry name" value="Dynein_AAA_lid"/>
    <property type="match status" value="1"/>
</dbReference>
<dbReference type="Pfam" id="PF01603">
    <property type="entry name" value="B56"/>
    <property type="match status" value="1"/>
</dbReference>
<gene>
    <name evidence="16" type="ORF">WISP_132790</name>
</gene>
<dbReference type="Gene3D" id="1.20.58.1120">
    <property type="match status" value="1"/>
</dbReference>
<dbReference type="Gene3D" id="1.20.920.30">
    <property type="match status" value="1"/>
</dbReference>
<evidence type="ECO:0000259" key="15">
    <source>
        <dbReference type="SMART" id="SM00382"/>
    </source>
</evidence>
<dbReference type="InterPro" id="IPR041658">
    <property type="entry name" value="AAA_lid_11"/>
</dbReference>
<keyword evidence="17" id="KW-1185">Reference proteome</keyword>
<evidence type="ECO:0000256" key="9">
    <source>
        <dbReference type="ARBA" id="ARBA00023017"/>
    </source>
</evidence>
<evidence type="ECO:0000256" key="13">
    <source>
        <dbReference type="SAM" id="Coils"/>
    </source>
</evidence>
<dbReference type="Pfam" id="PF12781">
    <property type="entry name" value="AAA_9"/>
    <property type="match status" value="1"/>
</dbReference>
<comment type="caution">
    <text evidence="16">The sequence shown here is derived from an EMBL/GenBank/DDBJ whole genome shotgun (WGS) entry which is preliminary data.</text>
</comment>
<dbReference type="Pfam" id="PF18198">
    <property type="entry name" value="AAA_lid_11"/>
    <property type="match status" value="1"/>
</dbReference>
<keyword evidence="5" id="KW-0493">Microtubule</keyword>
<dbReference type="InterPro" id="IPR013594">
    <property type="entry name" value="Dynein_heavy_tail"/>
</dbReference>
<dbReference type="InterPro" id="IPR024317">
    <property type="entry name" value="Dynein_heavy_chain_D4_dom"/>
</dbReference>
<dbReference type="InterPro" id="IPR043160">
    <property type="entry name" value="Dynein_C_barrel"/>
</dbReference>
<accession>A0ABQ9CUG9</accession>
<dbReference type="Proteomes" id="UP001145742">
    <property type="component" value="Unassembled WGS sequence"/>
</dbReference>
<feature type="domain" description="AAA+ ATPase" evidence="15">
    <location>
        <begin position="2922"/>
        <end position="3072"/>
    </location>
</feature>
<keyword evidence="7" id="KW-0547">Nucleotide-binding</keyword>
<dbReference type="Gene3D" id="3.40.50.300">
    <property type="entry name" value="P-loop containing nucleotide triphosphate hydrolases"/>
    <property type="match status" value="6"/>
</dbReference>
<dbReference type="SMART" id="SM00382">
    <property type="entry name" value="AAA"/>
    <property type="match status" value="4"/>
</dbReference>
<sequence>MLTCNRAGSRMVVDAANSNGPFQPVALLHIRDVPPADQEKLFIQKLRQCCVLFDFVSDPLSDLKWKEVKRAALSEMVEYITHNRNVITEPIYPEVVHMFAVNMFRTLPPSSNPTGAEFDPEEDEPTLEAAWPHLQLVYEFFLRFLESPDFQPNIAKKYIDQKFVLQLLELFDSEDPRERDFLKTTLHRIYGKFLGLRAYIRKQINNIFYRFIYETEHHNGIAELLEILGSIINGFALPLKEEHKIFLLKVLLPLHKVKSLSVYHPQLAYCVVQFLEKDSTLTEPVVMALLKYWPKTHSPKEVMFLNELEEILDVIEPSEFVKVMEPLFRQLAKCVSSPHFQVAERALYYWNNEYIMSLISDNAAKILPIMFPSLYRNSKTHWNKEKLKLKEREEAWVKIENLAKSNPQYPTYSDTSLLNSPVAMETDGPLIEDLQTLKKTVKEEACQALTAQENLRKKQVCLASASMSLYLVDIILLHLACLAFIKRTPVIDADKPVSSQLRVLTLSEDSPYETLHSFISNAVAPFFKSYIRESGKADRDGDKMAPSVEKKIAELEMGLLHLQQNIEIPEISLPIHATITNVAKQCYERGEKPKVTDFGEKAEDPLFLNQLQSGVNRWIREIQKVTKLDRDPASGTALQEISFWLNLERALYRIQEKRESPEVLLTLDILKHGKRFHATVSFDTDTGLKQALETVNDYNPLMKDFPLNDLLSATELDKIRQALVAIFTHLRKIRNTKYPIQRALRLVEAISRDLSSQLLKVLGTRKLMHVAYEEFEKVMVACFEVFQTWDDEYEKLQVLLRDIVKRKREENLKMVWRINPAHRKLQSRLDQMRKFRRQHEQLRAVIVRVLRPQVTAVAQQNQGEVPEPQDMKVAEVLFDAADANAIEEVNLAYENVKEVDGLDVSKEGTEAWEAAMKRYDERIDRVETRITARLRDQLGTAKNANEMFRIFSRFNALFVRPHIRGAIREYQTQLIQRVKDDIESLHDKFKVQYPQSQACKMSHVRDLPPVSGSIIWAKQIDRQLTAYMKRVEDVLGKGWENHVEGQKLKQDGDSFRMKLNTQEIFDDWARKVQQRNLGVSGRIFTIESTRVRGRTGNVLKLKVNFLPEIITLSKEVRNLKWLGFRVPLAIVNKAHQANQLYPFAISLIESVRTYERTCEKVEERNTISLLVAGLKKEVQALIAEGIALVWESYKLDPYVQRLAETVFSFQEKVDDLLIIEEKIDLEVRSLETCMYDHKTFSEILNRVQKAVDDLNLHSYSNLPIWVNKLDMEIERILGVRLQAGLRAWTQVLLGQADDKAEVDMDTDAPQVSHKPGGEPKIKNIVHELRITNQVIYLNPPIEECRYKLYQEMFSWKMVILSLPRIQSQRYQVGVHYELSEEEKFYRNALTRMPDGPAALEESYSAVMGIVTEVEQYVKVWLQYQCLWDMQAENIYNRLGEDLNKWQALLVQIRKARGTFDNAETRKEFGPVVIDYGKVQSKVNLKYDSWHKEVLSKFGQMLGQNMTEFHSQISKSRQELEQHSVDTASTSDAVTFITYVQSLKRKIKQFEKQVELYRNGQRLLEKQRFQFPSSWLYIDNIEGEWGAFNDIMRRKDSAIQQQVANLQMKIVQEDRAVESRTTDLLTDWEKTKPVTGNLRPEEALQALTIYEGKFGRLKDDREKCAKAKEALELTDTGLLSGSEERVQVALEELQDLKGVWSELSKVWEQIDQMKEQPWVSVQPRKLRQNLDGLLNQLKNFPARLRQYASYEYVQRLLKGYMKINMLVIELKSEALKDRHWKQLMKRLHVNWVVSELTLGQIWDIREVWNTYELDLVNYQNKCRLIRGWDDLFNKVKEHINSVSAMKLSPYYKVFEEDALSWEDKLNRIMALFDVWIDVQRRWVYLEGIFTGSADIKHLLPVETQRFQSISTEFLALMKKVSKSPLVMDVLNIQGVQRSLERLADLLGKIQKALGEYLERERSSFPRFYFVGDEDLLEIIGNSKNVAKLQKHFKKMFAGVASIILNEDNSVVLGISSREGEEVLFKTPVSITEHPKINEWLTLVEKEMRVTLAKLLAESVTEVEIFGKATSIDPAVYISWIDKYQAQLVVLSAQIAWSENVESALNGGGGDNSPLQSVLANVEVTLNVLADSVLMEQPPLRRRKLEHLITELVHQRDVTRSLIKSKIDNSKSFEWLSQMRFYFDPKQTDVLQQLSIQMANAKFNYGFEYLGVQDKLVQTPLTDRCYLTMTQALEARLGGSPFGPAGTGKTESVKALGHQLGRFVLVFNCDETFDFQAMGRIFVGLCQVGAWGCFDEFNRLEERMLSAVSQQVQCIQEALREHSNPNYDKTATPITCELLNKQVKVSPDMAIFITMNPGYAGRSNLPDNLKKLFRSLAMTKPDRQLIAQVMLYSQGFRTAEVLANKIVPFFKLCDEQLSSQSHYDFGLRALKSVLVSAGNVKRERIQKIKREKEERGEAVDEGEIAENLPEQEILIQSVCETMVPKLVAEDIPLLFSLLSDVFPGVQYHRGEMTALREELKKVCQEMYLTYGDGEEVGGMWVEKVLQLYQITQINHGLMMVGPSGSGKSMAWRVLLKALERLEGVEGVAHIIDPKAISKDHLYGTLDPNTREWTDGLFTHVLRKIIDNVRGELQKRQWIIFDGDVDPEWVENLNSVLDDNKLLTLPNGERLSLPPNVRIMFEVQDLKYATLATVSRCGMVWFSEDVLSTDMIFNNFLARLRSIPLDEGEEEAQRRRKGKEDEGEEAASPMLQIQRDAATIMQPYFTSNGLVTKALEHAFKLEHIMDLTRLRCLGSLFSMLHQACRNVAQYNANHPDFPMQIDQLERYIQRYLVYAILWSLSGDSRLKMRAELGEYIRRITTVPLPTAPNIPIIDYEVSITGEWVPWQSKVPQIEVETHKVAAPDVVVPTLDTVRHEALLYTWLAEHKPLVLCGPPGSGKTMTLFSALRALPDMEVVGLNFSSATTPELLLKTFDHYCEYRRTPNGVVLAPVQLGKWLVLFCDEINLPDMDKYGTQRVISFIRQMVEHGGFYRTSDQTWVKLERIQFVGACNPPTDPGRKPLSHRFLRHVPVVYVDYPGPASLTQIYGTFNRAMLRLIPSLRTYAEPLTAAMVEFYTMSQDYIPVDQEELRDYVKARLKVFYEEELDVPLVLFNEVLDHVLRIDRIFRQPQGHLLLIGVSGAGKTTLSRFVAWMNGLSVYQIKVHRKYTGEDFDEDLRTVLRRSGCKNEKIAFIMDESNVLDSGFLERMNTLLANGEVPGLFEGDEYATLMTQCKEGAQKEGLMLDSHEELYKWFTSQVIRNLHVVFTMNPSSEGLKDRAATSPALFNRCVLNWFGDWSTEALYQVGKEFTSKMDLEKPNYIVPDYMPVVYDKLPQPPSHREAIVNSCVFVHQTLHQANARLAKRGGRTMAITPRHYLDFINHYANLFNEKRSELEEQQMHLNVGLRKIKETVDQVEELRRDLRIKSQELEVKNAAANDKLKKMVKDQQEAEKKKVMSQEIQEQLHKQQEVIADKQMSVKEDLDKVEPAVIEAQNAVKSIKKQHLVEVRSMANPPAAVKLALESICLLLGESTTDWKQIRSIIMRENFIPTIVNFSAEEISDAIRERMKKNYLSNPSYNYEIVNRASLACGPMVKWAIAQLNYADMLKRVEPLRNELQKLEDDAKDNQQKANEVEQMIRDLEASIARYKEEYAVLISEAQAIKADLAAVEAKVNRSTALLKSLSAERERWEKTSETFKNQMSTIAGDCLLSGAFIAYAGYFDQQMRQNLFTTWSHHLQQANIQFRTDIARTEYLSNADERLRWQASSLPADDLCTENAIMLKRFNRYPLIIDPSGQATEFIMNEYKDRKITRTSFLDDAFRKNLESALRFGNPLLVQDVESYDPVLNPVLNREVRRTGGRVLITLGDQDIDLSPSFVIFLSTRDPTVEFPPDLCSRVTFVNFTVTRSSLQSQCLNEVLKAERPDVDEKRSDLLKLQGEFQLRLRQLEKSLLQALNEVKGRILDDDTIITTLENLKREAAEVTRKVEETDIVMQEVETVSQQYLPLSTACSSIYFTMESLKQVAFNRVARGMLHQDHITFAMLLARIKLKGTIGEPTYDAEFQHFLRGKEIVLNTASLPKINGLTVEQTEAMMRLSCLPAFKDLVSKVQADEQFCIWLDSSSPEQTVPYLWTEEKPATPIGQAIHRLLLIQAFRPDRLLAMAHTFVSTNLGESFMSIMEQPLDLTHIVDTEVKPNTPVLMCSVPGYDASGHVEDLAAEQNTQITSIAIGSAEGFNQADKAINTAVKSGRWVMLKNVHLAPGWLMQLEKKLHSLQPHACFRLFLTMEINPKVPVNLLRAGRIFVFEPPPGVKANMLRTFSSIPVSRMCKSPNERARLYFLLAWFHAIIQERLRYAPLGWSKKYEFGESDLRSACDTVDTWLDDTAKASSVGRQNISPDKIPWSALKTLMAQSIYGGRIDNEFDQRLLNTFLERLFTTLSFDSEFKLACKVDGHKDIQMPDGISWSHYTVPAGMTVIQWVSDFSERIKQLQNISQAAASGGAKELKNIHVCLGGLFVPEAYITATRQYVAQANSWSLEELCLEVNVTTTQNAVLDACSFGVTGLKLQGATCSNNKLSLSNAISTVLPITQLRWIKQTNADKKANVVTLPVYLNFTRADLIFTVDFEIATKEDPRSFYERGVAVLCTE</sequence>
<evidence type="ECO:0000313" key="16">
    <source>
        <dbReference type="EMBL" id="KAJ7406594.1"/>
    </source>
</evidence>
<keyword evidence="9" id="KW-0243">Dynein</keyword>
<dbReference type="InterPro" id="IPR027417">
    <property type="entry name" value="P-loop_NTPase"/>
</dbReference>
<evidence type="ECO:0000256" key="6">
    <source>
        <dbReference type="ARBA" id="ARBA00022737"/>
    </source>
</evidence>
<organism evidence="16 17">
    <name type="scientific">Willisornis vidua</name>
    <name type="common">Xingu scale-backed antbird</name>
    <dbReference type="NCBI Taxonomy" id="1566151"/>
    <lineage>
        <taxon>Eukaryota</taxon>
        <taxon>Metazoa</taxon>
        <taxon>Chordata</taxon>
        <taxon>Craniata</taxon>
        <taxon>Vertebrata</taxon>
        <taxon>Euteleostomi</taxon>
        <taxon>Archelosauria</taxon>
        <taxon>Archosauria</taxon>
        <taxon>Dinosauria</taxon>
        <taxon>Saurischia</taxon>
        <taxon>Theropoda</taxon>
        <taxon>Coelurosauria</taxon>
        <taxon>Aves</taxon>
        <taxon>Neognathae</taxon>
        <taxon>Neoaves</taxon>
        <taxon>Telluraves</taxon>
        <taxon>Australaves</taxon>
        <taxon>Passeriformes</taxon>
        <taxon>Thamnophilidae</taxon>
        <taxon>Willisornis</taxon>
    </lineage>
</organism>
<dbReference type="PANTHER" id="PTHR46532:SF13">
    <property type="entry name" value="CYTOPLASMIC DYNEIN 1 HEAVY CHAIN 1"/>
    <property type="match status" value="1"/>
</dbReference>
<name>A0ABQ9CUG9_9PASS</name>
<dbReference type="InterPro" id="IPR035699">
    <property type="entry name" value="AAA_6"/>
</dbReference>
<dbReference type="Pfam" id="PF12777">
    <property type="entry name" value="MT"/>
    <property type="match status" value="1"/>
</dbReference>
<evidence type="ECO:0000256" key="1">
    <source>
        <dbReference type="ARBA" id="ARBA00004245"/>
    </source>
</evidence>
<dbReference type="Gene3D" id="1.10.472.130">
    <property type="match status" value="1"/>
</dbReference>
<evidence type="ECO:0000256" key="5">
    <source>
        <dbReference type="ARBA" id="ARBA00022701"/>
    </source>
</evidence>
<dbReference type="EMBL" id="WHWB01034642">
    <property type="protein sequence ID" value="KAJ7406594.1"/>
    <property type="molecule type" value="Genomic_DNA"/>
</dbReference>
<dbReference type="Pfam" id="PF12775">
    <property type="entry name" value="AAA_7"/>
    <property type="match status" value="1"/>
</dbReference>
<evidence type="ECO:0000256" key="3">
    <source>
        <dbReference type="ARBA" id="ARBA00009745"/>
    </source>
</evidence>
<dbReference type="Pfam" id="PF08393">
    <property type="entry name" value="DHC_N2"/>
    <property type="match status" value="1"/>
</dbReference>
<dbReference type="InterPro" id="IPR002554">
    <property type="entry name" value="PP2A_B56"/>
</dbReference>
<feature type="domain" description="AAA+ ATPase" evidence="15">
    <location>
        <begin position="2236"/>
        <end position="2380"/>
    </location>
</feature>
<dbReference type="Gene3D" id="1.20.920.20">
    <property type="match status" value="2"/>
</dbReference>
<dbReference type="Gene3D" id="1.10.8.720">
    <property type="entry name" value="Region D6 of dynein motor"/>
    <property type="match status" value="1"/>
</dbReference>
<dbReference type="InterPro" id="IPR035706">
    <property type="entry name" value="AAA_9"/>
</dbReference>
<evidence type="ECO:0000313" key="17">
    <source>
        <dbReference type="Proteomes" id="UP001145742"/>
    </source>
</evidence>
<dbReference type="SUPFAM" id="SSF52540">
    <property type="entry name" value="P-loop containing nucleoside triphosphate hydrolases"/>
    <property type="match status" value="4"/>
</dbReference>
<dbReference type="InterPro" id="IPR042219">
    <property type="entry name" value="AAA_lid_11_sf"/>
</dbReference>
<dbReference type="Pfam" id="PF08385">
    <property type="entry name" value="DHC_N1"/>
    <property type="match status" value="1"/>
</dbReference>
<comment type="similarity">
    <text evidence="3">Belongs to the phosphatase 2A regulatory subunit B56 family.</text>
</comment>
<comment type="subcellular location">
    <subcellularLocation>
        <location evidence="1">Cytoplasm</location>
        <location evidence="1">Cytoskeleton</location>
    </subcellularLocation>
</comment>
<dbReference type="InterPro" id="IPR004273">
    <property type="entry name" value="Dynein_heavy_D6_P-loop"/>
</dbReference>
<dbReference type="Gene3D" id="3.10.490.20">
    <property type="match status" value="1"/>
</dbReference>
<feature type="coiled-coil region" evidence="13">
    <location>
        <begin position="3442"/>
        <end position="3490"/>
    </location>
</feature>
<evidence type="ECO:0000256" key="8">
    <source>
        <dbReference type="ARBA" id="ARBA00022840"/>
    </source>
</evidence>
<dbReference type="InterPro" id="IPR026983">
    <property type="entry name" value="DHC"/>
</dbReference>
<feature type="region of interest" description="Disordered" evidence="14">
    <location>
        <begin position="2725"/>
        <end position="2745"/>
    </location>
</feature>
<dbReference type="InterPro" id="IPR043157">
    <property type="entry name" value="Dynein_AAA1S"/>
</dbReference>
<evidence type="ECO:0000256" key="14">
    <source>
        <dbReference type="SAM" id="MobiDB-lite"/>
    </source>
</evidence>
<keyword evidence="12" id="KW-0206">Cytoskeleton</keyword>
<dbReference type="Gene3D" id="3.20.180.20">
    <property type="entry name" value="Dynein heavy chain, N-terminal domain 2"/>
    <property type="match status" value="1"/>
</dbReference>
<evidence type="ECO:0000256" key="7">
    <source>
        <dbReference type="ARBA" id="ARBA00022741"/>
    </source>
</evidence>
<keyword evidence="11" id="KW-0505">Motor protein</keyword>
<dbReference type="Pfam" id="PF12774">
    <property type="entry name" value="AAA_6"/>
    <property type="match status" value="1"/>
</dbReference>
<feature type="domain" description="AAA+ ATPase" evidence="15">
    <location>
        <begin position="2551"/>
        <end position="2702"/>
    </location>
</feature>
<dbReference type="Pfam" id="PF18199">
    <property type="entry name" value="Dynein_C"/>
    <property type="match status" value="1"/>
</dbReference>
<feature type="domain" description="AAA+ ATPase" evidence="15">
    <location>
        <begin position="3166"/>
        <end position="3332"/>
    </location>
</feature>
<proteinExistence type="inferred from homology"/>
<keyword evidence="8" id="KW-0067">ATP-binding</keyword>
<dbReference type="Gene3D" id="1.10.287.2620">
    <property type="match status" value="1"/>
</dbReference>
<dbReference type="InterPro" id="IPR011989">
    <property type="entry name" value="ARM-like"/>
</dbReference>
<comment type="similarity">
    <text evidence="2">Belongs to the dynein heavy chain family.</text>
</comment>
<keyword evidence="4" id="KW-0963">Cytoplasm</keyword>
<dbReference type="InterPro" id="IPR024743">
    <property type="entry name" value="Dynein_HC_stalk"/>
</dbReference>
<evidence type="ECO:0000256" key="12">
    <source>
        <dbReference type="ARBA" id="ARBA00023212"/>
    </source>
</evidence>
<evidence type="ECO:0000256" key="11">
    <source>
        <dbReference type="ARBA" id="ARBA00023175"/>
    </source>
</evidence>
<evidence type="ECO:0000256" key="4">
    <source>
        <dbReference type="ARBA" id="ARBA00022490"/>
    </source>
</evidence>
<dbReference type="InterPro" id="IPR013602">
    <property type="entry name" value="Dynein_heavy_linker"/>
</dbReference>
<dbReference type="Gene3D" id="1.10.8.710">
    <property type="match status" value="1"/>
</dbReference>
<dbReference type="Pfam" id="PF12780">
    <property type="entry name" value="AAA_8"/>
    <property type="match status" value="1"/>
</dbReference>
<dbReference type="PANTHER" id="PTHR46532">
    <property type="entry name" value="MALE FERTILITY FACTOR KL5"/>
    <property type="match status" value="1"/>
</dbReference>
<reference evidence="16" key="1">
    <citation type="submission" date="2019-10" db="EMBL/GenBank/DDBJ databases">
        <authorList>
            <person name="Soares A.E.R."/>
            <person name="Aleixo A."/>
            <person name="Schneider P."/>
            <person name="Miyaki C.Y."/>
            <person name="Schneider M.P."/>
            <person name="Mello C."/>
            <person name="Vasconcelos A.T.R."/>
        </authorList>
    </citation>
    <scope>NUCLEOTIDE SEQUENCE</scope>
    <source>
        <tissue evidence="16">Muscle</tissue>
    </source>
</reference>
<dbReference type="Pfam" id="PF03028">
    <property type="entry name" value="Dynein_heavy"/>
    <property type="match status" value="1"/>
</dbReference>
<dbReference type="InterPro" id="IPR041466">
    <property type="entry name" value="Dynein_AAA5_ext"/>
</dbReference>
<dbReference type="Gene3D" id="6.10.140.1060">
    <property type="match status" value="1"/>
</dbReference>
<evidence type="ECO:0000256" key="10">
    <source>
        <dbReference type="ARBA" id="ARBA00023054"/>
    </source>
</evidence>
<dbReference type="CDD" id="cd00009">
    <property type="entry name" value="AAA"/>
    <property type="match status" value="2"/>
</dbReference>
<dbReference type="Gene3D" id="1.25.10.10">
    <property type="entry name" value="Leucine-rich Repeat Variant"/>
    <property type="match status" value="1"/>
</dbReference>
<dbReference type="InterPro" id="IPR016024">
    <property type="entry name" value="ARM-type_fold"/>
</dbReference>
<feature type="coiled-coil region" evidence="13">
    <location>
        <begin position="1539"/>
        <end position="1566"/>
    </location>
</feature>
<feature type="coiled-coil region" evidence="13">
    <location>
        <begin position="3639"/>
        <end position="3736"/>
    </location>
</feature>
<dbReference type="Gene3D" id="1.20.140.100">
    <property type="entry name" value="Dynein heavy chain, N-terminal domain 2"/>
    <property type="match status" value="1"/>
</dbReference>
<dbReference type="InterPro" id="IPR042222">
    <property type="entry name" value="Dynein_2_N"/>
</dbReference>
<dbReference type="InterPro" id="IPR042228">
    <property type="entry name" value="Dynein_linker_3"/>
</dbReference>
<dbReference type="InterPro" id="IPR041228">
    <property type="entry name" value="Dynein_C"/>
</dbReference>
<protein>
    <recommendedName>
        <fullName evidence="15">AAA+ ATPase domain-containing protein</fullName>
    </recommendedName>
</protein>
<evidence type="ECO:0000256" key="2">
    <source>
        <dbReference type="ARBA" id="ARBA00008887"/>
    </source>
</evidence>
<keyword evidence="10 13" id="KW-0175">Coiled coil</keyword>